<evidence type="ECO:0000313" key="5">
    <source>
        <dbReference type="Proteomes" id="UP000186817"/>
    </source>
</evidence>
<feature type="region of interest" description="Disordered" evidence="2">
    <location>
        <begin position="120"/>
        <end position="257"/>
    </location>
</feature>
<accession>A0A1Q9EV52</accession>
<organism evidence="4 5">
    <name type="scientific">Symbiodinium microadriaticum</name>
    <name type="common">Dinoflagellate</name>
    <name type="synonym">Zooxanthella microadriatica</name>
    <dbReference type="NCBI Taxonomy" id="2951"/>
    <lineage>
        <taxon>Eukaryota</taxon>
        <taxon>Sar</taxon>
        <taxon>Alveolata</taxon>
        <taxon>Dinophyceae</taxon>
        <taxon>Suessiales</taxon>
        <taxon>Symbiodiniaceae</taxon>
        <taxon>Symbiodinium</taxon>
    </lineage>
</organism>
<protein>
    <submittedName>
        <fullName evidence="4">Uncharacterized protein</fullName>
    </submittedName>
</protein>
<evidence type="ECO:0000313" key="4">
    <source>
        <dbReference type="EMBL" id="OLQ11314.1"/>
    </source>
</evidence>
<evidence type="ECO:0000256" key="2">
    <source>
        <dbReference type="SAM" id="MobiDB-lite"/>
    </source>
</evidence>
<feature type="compositionally biased region" description="Basic and acidic residues" evidence="2">
    <location>
        <begin position="121"/>
        <end position="130"/>
    </location>
</feature>
<feature type="compositionally biased region" description="Polar residues" evidence="2">
    <location>
        <begin position="223"/>
        <end position="241"/>
    </location>
</feature>
<sequence>MLLAPHVLIIILLDNVELVASRPFVVVDQKEVAHLRRSARKCKLLVQDVQGRCAFEKGVPSSSVESDPIELMADKALKDELGQARHEDLSRYLKAPPKEFLEKALGFPLDEEALKVHLRKKAEQRAREAQEAAAPANHGTEEGSDVPVADAGREEDGQQEREALQALLEATQRKSAELKAGQAAEQQLAPADEPGSPGVISSPISSTQVLVTPEKSKGPRQCLKSTSPGSVDGSVASTSSADKSKGASIDNVDTQVWQPTPAEFAQFRRAADEAARVITRKDQLCLSNEKKGGKQTKSAEADDEAPRPKRKPAFKPSKPSKKAKADEAEDEPEGDQEDAWEDWEGDEWEDDWEEEGHEEEKPPTKPRKKKDSVGKFRRAFSKTQRSGPVKKKPAKKTPVAAEEPVPAPKRRVKTKSLPQEEEQEQPEDPAETGDVSEKRLIFAGRYRPTHREWNAARWDAIRDAYTNRVHMFVTGHSKMQATFWTYILKKVEERGQDVEDPQSWPNVADGAAYEFLKDESVRKAWTDSGNMVFNGPKSYTRNGLFGSPAWLRRHLHIHIRFRTVLISLLCVALGASWVLEQPVYICRMWMMHYDHECPKRTALWSSNPAVLRFDKGPLTREFKEKQRAKHGNVHLVKRTIDKSGERRFTGNALLKGTQTYTREFGMKMAEELPAFNGASPTIASACHEDSVIEALCNMDMGRDDWSDAGLPEDVHSASSLLSGLSFMLEKHQSVESLEKLEKELQTCLRAAQKECKPDNAQATIREMRALLEQQQETIGSRGYTWEGRVFPDIHCDENEEPRVLDPKNLSRLEKQKIRRIVMPKPGSGNLEVPPNFMKMWEQAGTQRDQLFSMWAKAGGVKAVFLERVEILSQKTRKKKLTVKGGFYSKEDMKTENRIEKIVKWAESKGLVRTCEYDEETLEYWVNIRTEGELSREDLERVSHTKSLEGEGAPDIEQKPLVLMDDWHFDPADPMFHQNGNTKAASQISDYLREILKAKNSLDRFLDKLRSAANGKNQYKENIQKLEALLKEVDNLYEELADMKAEARTSGFSEKQTQACNECFKKAQKLISKTTTLEAANKQTLSKLSKEAKKAARE</sequence>
<feature type="compositionally biased region" description="Low complexity" evidence="2">
    <location>
        <begin position="194"/>
        <end position="206"/>
    </location>
</feature>
<feature type="compositionally biased region" description="Acidic residues" evidence="2">
    <location>
        <begin position="327"/>
        <end position="357"/>
    </location>
</feature>
<keyword evidence="5" id="KW-1185">Reference proteome</keyword>
<reference evidence="4 5" key="1">
    <citation type="submission" date="2016-02" db="EMBL/GenBank/DDBJ databases">
        <title>Genome analysis of coral dinoflagellate symbionts highlights evolutionary adaptations to a symbiotic lifestyle.</title>
        <authorList>
            <person name="Aranda M."/>
            <person name="Li Y."/>
            <person name="Liew Y.J."/>
            <person name="Baumgarten S."/>
            <person name="Simakov O."/>
            <person name="Wilson M."/>
            <person name="Piel J."/>
            <person name="Ashoor H."/>
            <person name="Bougouffa S."/>
            <person name="Bajic V.B."/>
            <person name="Ryu T."/>
            <person name="Ravasi T."/>
            <person name="Bayer T."/>
            <person name="Micklem G."/>
            <person name="Kim H."/>
            <person name="Bhak J."/>
            <person name="Lajeunesse T.C."/>
            <person name="Voolstra C.R."/>
        </authorList>
    </citation>
    <scope>NUCLEOTIDE SEQUENCE [LARGE SCALE GENOMIC DNA]</scope>
    <source>
        <strain evidence="4 5">CCMP2467</strain>
    </source>
</reference>
<evidence type="ECO:0000256" key="1">
    <source>
        <dbReference type="SAM" id="Coils"/>
    </source>
</evidence>
<feature type="region of interest" description="Disordered" evidence="2">
    <location>
        <begin position="279"/>
        <end position="436"/>
    </location>
</feature>
<feature type="compositionally biased region" description="Basic and acidic residues" evidence="2">
    <location>
        <begin position="151"/>
        <end position="163"/>
    </location>
</feature>
<dbReference type="EMBL" id="LSRX01000061">
    <property type="protein sequence ID" value="OLQ11314.1"/>
    <property type="molecule type" value="Genomic_DNA"/>
</dbReference>
<feature type="compositionally biased region" description="Basic residues" evidence="2">
    <location>
        <begin position="308"/>
        <end position="322"/>
    </location>
</feature>
<dbReference type="AlphaFoldDB" id="A0A1Q9EV52"/>
<dbReference type="Proteomes" id="UP000186817">
    <property type="component" value="Unassembled WGS sequence"/>
</dbReference>
<feature type="compositionally biased region" description="Acidic residues" evidence="2">
    <location>
        <begin position="419"/>
        <end position="431"/>
    </location>
</feature>
<name>A0A1Q9EV52_SYMMI</name>
<feature type="compositionally biased region" description="Basic residues" evidence="2">
    <location>
        <begin position="364"/>
        <end position="380"/>
    </location>
</feature>
<feature type="compositionally biased region" description="Basic and acidic residues" evidence="2">
    <location>
        <begin position="279"/>
        <end position="307"/>
    </location>
</feature>
<comment type="caution">
    <text evidence="4">The sequence shown here is derived from an EMBL/GenBank/DDBJ whole genome shotgun (WGS) entry which is preliminary data.</text>
</comment>
<feature type="signal peptide" evidence="3">
    <location>
        <begin position="1"/>
        <end position="21"/>
    </location>
</feature>
<feature type="chain" id="PRO_5012886950" evidence="3">
    <location>
        <begin position="22"/>
        <end position="1097"/>
    </location>
</feature>
<dbReference type="OrthoDB" id="10408815at2759"/>
<feature type="coiled-coil region" evidence="1">
    <location>
        <begin position="1008"/>
        <end position="1045"/>
    </location>
</feature>
<evidence type="ECO:0000256" key="3">
    <source>
        <dbReference type="SAM" id="SignalP"/>
    </source>
</evidence>
<proteinExistence type="predicted"/>
<keyword evidence="1" id="KW-0175">Coiled coil</keyword>
<keyword evidence="3" id="KW-0732">Signal</keyword>
<gene>
    <name evidence="4" type="ORF">AK812_SmicGene4856</name>
</gene>